<feature type="compositionally biased region" description="Acidic residues" evidence="2">
    <location>
        <begin position="432"/>
        <end position="443"/>
    </location>
</feature>
<feature type="compositionally biased region" description="Polar residues" evidence="2">
    <location>
        <begin position="413"/>
        <end position="424"/>
    </location>
</feature>
<dbReference type="InterPro" id="IPR000571">
    <property type="entry name" value="Znf_CCCH"/>
</dbReference>
<feature type="compositionally biased region" description="Polar residues" evidence="2">
    <location>
        <begin position="353"/>
        <end position="363"/>
    </location>
</feature>
<feature type="compositionally biased region" description="Low complexity" evidence="2">
    <location>
        <begin position="34"/>
        <end position="57"/>
    </location>
</feature>
<feature type="compositionally biased region" description="Polar residues" evidence="2">
    <location>
        <begin position="1"/>
        <end position="21"/>
    </location>
</feature>
<feature type="region of interest" description="Disordered" evidence="2">
    <location>
        <begin position="208"/>
        <end position="229"/>
    </location>
</feature>
<dbReference type="Proteomes" id="UP000241818">
    <property type="component" value="Unassembled WGS sequence"/>
</dbReference>
<feature type="compositionally biased region" description="Polar residues" evidence="2">
    <location>
        <begin position="389"/>
        <end position="401"/>
    </location>
</feature>
<dbReference type="STRING" id="857342.A0A2T3BD33"/>
<dbReference type="OrthoDB" id="5355510at2759"/>
<evidence type="ECO:0000256" key="1">
    <source>
        <dbReference type="PROSITE-ProRule" id="PRU00723"/>
    </source>
</evidence>
<sequence>MSPTITTLVSSQASPDGNSGLTKEVSKDLDTEMTSPLTLDDCSTTSSTSARSTEMSSFYSAKLRQERINARTSREALIHSPAVLGTWRREPQPEPSVTSPTSLTRTTTLPSPSHSFSERPPTSNQNRSPDNMGGSFSESRPKGHSSMAGEDAVPLSRVVPGPVWPSANQLKVAHTYGIRRADGTFTQLIRADELDSYDFERVPVSQGPEGMIILPPPEQLRPEQRTGPEPIISSDIIRTLPRNRVRRPPHIARAQRDPSDETQMQIDSIIAQAGLSPISAPAPAPSASSKHARREKIYCDKWIHEGVCAFTQLGCKYKHEMPMDKATQLSLGLNHGLPLWYKRAQAVQMRAEPQQQQQLAISPSPSPRVAGPWRRADAAAAAPAAVGQSLPTIMSSPQTGRSPFGPIGPPTQPAKSSPPSTNPFSLLKSEDDGGEEEDDDDDTVTWTGRRRGAI</sequence>
<feature type="domain" description="C3H1-type" evidence="3">
    <location>
        <begin position="293"/>
        <end position="322"/>
    </location>
</feature>
<organism evidence="4 5">
    <name type="scientific">Amorphotheca resinae ATCC 22711</name>
    <dbReference type="NCBI Taxonomy" id="857342"/>
    <lineage>
        <taxon>Eukaryota</taxon>
        <taxon>Fungi</taxon>
        <taxon>Dikarya</taxon>
        <taxon>Ascomycota</taxon>
        <taxon>Pezizomycotina</taxon>
        <taxon>Leotiomycetes</taxon>
        <taxon>Helotiales</taxon>
        <taxon>Amorphothecaceae</taxon>
        <taxon>Amorphotheca</taxon>
    </lineage>
</organism>
<accession>A0A2T3BD33</accession>
<name>A0A2T3BD33_AMORE</name>
<dbReference type="InParanoid" id="A0A2T3BD33"/>
<dbReference type="AlphaFoldDB" id="A0A2T3BD33"/>
<protein>
    <recommendedName>
        <fullName evidence="3">C3H1-type domain-containing protein</fullName>
    </recommendedName>
</protein>
<dbReference type="GeneID" id="36571062"/>
<feature type="region of interest" description="Disordered" evidence="2">
    <location>
        <begin position="1"/>
        <end position="61"/>
    </location>
</feature>
<keyword evidence="1" id="KW-0479">Metal-binding</keyword>
<evidence type="ECO:0000256" key="2">
    <source>
        <dbReference type="SAM" id="MobiDB-lite"/>
    </source>
</evidence>
<reference evidence="4 5" key="1">
    <citation type="journal article" date="2018" name="New Phytol.">
        <title>Comparative genomics and transcriptomics depict ericoid mycorrhizal fungi as versatile saprotrophs and plant mutualists.</title>
        <authorList>
            <person name="Martino E."/>
            <person name="Morin E."/>
            <person name="Grelet G.A."/>
            <person name="Kuo A."/>
            <person name="Kohler A."/>
            <person name="Daghino S."/>
            <person name="Barry K.W."/>
            <person name="Cichocki N."/>
            <person name="Clum A."/>
            <person name="Dockter R.B."/>
            <person name="Hainaut M."/>
            <person name="Kuo R.C."/>
            <person name="LaButti K."/>
            <person name="Lindahl B.D."/>
            <person name="Lindquist E.A."/>
            <person name="Lipzen A."/>
            <person name="Khouja H.R."/>
            <person name="Magnuson J."/>
            <person name="Murat C."/>
            <person name="Ohm R.A."/>
            <person name="Singer S.W."/>
            <person name="Spatafora J.W."/>
            <person name="Wang M."/>
            <person name="Veneault-Fourrey C."/>
            <person name="Henrissat B."/>
            <person name="Grigoriev I.V."/>
            <person name="Martin F.M."/>
            <person name="Perotto S."/>
        </authorList>
    </citation>
    <scope>NUCLEOTIDE SEQUENCE [LARGE SCALE GENOMIC DNA]</scope>
    <source>
        <strain evidence="4 5">ATCC 22711</strain>
    </source>
</reference>
<dbReference type="RefSeq" id="XP_024724842.1">
    <property type="nucleotide sequence ID" value="XM_024862981.1"/>
</dbReference>
<dbReference type="PROSITE" id="PS50103">
    <property type="entry name" value="ZF_C3H1"/>
    <property type="match status" value="1"/>
</dbReference>
<dbReference type="GO" id="GO:0008270">
    <property type="term" value="F:zinc ion binding"/>
    <property type="evidence" value="ECO:0007669"/>
    <property type="project" value="UniProtKB-KW"/>
</dbReference>
<feature type="region of interest" description="Disordered" evidence="2">
    <location>
        <begin position="82"/>
        <end position="150"/>
    </location>
</feature>
<feature type="zinc finger region" description="C3H1-type" evidence="1">
    <location>
        <begin position="293"/>
        <end position="322"/>
    </location>
</feature>
<evidence type="ECO:0000259" key="3">
    <source>
        <dbReference type="PROSITE" id="PS50103"/>
    </source>
</evidence>
<keyword evidence="5" id="KW-1185">Reference proteome</keyword>
<gene>
    <name evidence="4" type="ORF">M430DRAFT_14594</name>
</gene>
<proteinExistence type="predicted"/>
<evidence type="ECO:0000313" key="4">
    <source>
        <dbReference type="EMBL" id="PSS27317.1"/>
    </source>
</evidence>
<feature type="compositionally biased region" description="Polar residues" evidence="2">
    <location>
        <begin position="120"/>
        <end position="138"/>
    </location>
</feature>
<feature type="compositionally biased region" description="Low complexity" evidence="2">
    <location>
        <begin position="95"/>
        <end position="115"/>
    </location>
</feature>
<feature type="region of interest" description="Disordered" evidence="2">
    <location>
        <begin position="351"/>
        <end position="454"/>
    </location>
</feature>
<keyword evidence="1" id="KW-0863">Zinc-finger</keyword>
<evidence type="ECO:0000313" key="5">
    <source>
        <dbReference type="Proteomes" id="UP000241818"/>
    </source>
</evidence>
<keyword evidence="1" id="KW-0862">Zinc</keyword>
<dbReference type="EMBL" id="KZ679006">
    <property type="protein sequence ID" value="PSS27317.1"/>
    <property type="molecule type" value="Genomic_DNA"/>
</dbReference>